<gene>
    <name evidence="4" type="ORF">QJS10_CPB04g00438</name>
</gene>
<reference evidence="4" key="1">
    <citation type="journal article" date="2023" name="Nat. Commun.">
        <title>Diploid and tetraploid genomes of Acorus and the evolution of monocots.</title>
        <authorList>
            <person name="Ma L."/>
            <person name="Liu K.W."/>
            <person name="Li Z."/>
            <person name="Hsiao Y.Y."/>
            <person name="Qi Y."/>
            <person name="Fu T."/>
            <person name="Tang G.D."/>
            <person name="Zhang D."/>
            <person name="Sun W.H."/>
            <person name="Liu D.K."/>
            <person name="Li Y."/>
            <person name="Chen G.Z."/>
            <person name="Liu X.D."/>
            <person name="Liao X.Y."/>
            <person name="Jiang Y.T."/>
            <person name="Yu X."/>
            <person name="Hao Y."/>
            <person name="Huang J."/>
            <person name="Zhao X.W."/>
            <person name="Ke S."/>
            <person name="Chen Y.Y."/>
            <person name="Wu W.L."/>
            <person name="Hsu J.L."/>
            <person name="Lin Y.F."/>
            <person name="Huang M.D."/>
            <person name="Li C.Y."/>
            <person name="Huang L."/>
            <person name="Wang Z.W."/>
            <person name="Zhao X."/>
            <person name="Zhong W.Y."/>
            <person name="Peng D.H."/>
            <person name="Ahmad S."/>
            <person name="Lan S."/>
            <person name="Zhang J.S."/>
            <person name="Tsai W.C."/>
            <person name="Van de Peer Y."/>
            <person name="Liu Z.J."/>
        </authorList>
    </citation>
    <scope>NUCLEOTIDE SEQUENCE</scope>
    <source>
        <strain evidence="4">CP</strain>
    </source>
</reference>
<reference evidence="4" key="2">
    <citation type="submission" date="2023-06" db="EMBL/GenBank/DDBJ databases">
        <authorList>
            <person name="Ma L."/>
            <person name="Liu K.-W."/>
            <person name="Li Z."/>
            <person name="Hsiao Y.-Y."/>
            <person name="Qi Y."/>
            <person name="Fu T."/>
            <person name="Tang G."/>
            <person name="Zhang D."/>
            <person name="Sun W.-H."/>
            <person name="Liu D.-K."/>
            <person name="Li Y."/>
            <person name="Chen G.-Z."/>
            <person name="Liu X.-D."/>
            <person name="Liao X.-Y."/>
            <person name="Jiang Y.-T."/>
            <person name="Yu X."/>
            <person name="Hao Y."/>
            <person name="Huang J."/>
            <person name="Zhao X.-W."/>
            <person name="Ke S."/>
            <person name="Chen Y.-Y."/>
            <person name="Wu W.-L."/>
            <person name="Hsu J.-L."/>
            <person name="Lin Y.-F."/>
            <person name="Huang M.-D."/>
            <person name="Li C.-Y."/>
            <person name="Huang L."/>
            <person name="Wang Z.-W."/>
            <person name="Zhao X."/>
            <person name="Zhong W.-Y."/>
            <person name="Peng D.-H."/>
            <person name="Ahmad S."/>
            <person name="Lan S."/>
            <person name="Zhang J.-S."/>
            <person name="Tsai W.-C."/>
            <person name="Van De Peer Y."/>
            <person name="Liu Z.-J."/>
        </authorList>
    </citation>
    <scope>NUCLEOTIDE SEQUENCE</scope>
    <source>
        <strain evidence="4">CP</strain>
        <tissue evidence="4">Leaves</tissue>
    </source>
</reference>
<keyword evidence="2" id="KW-0805">Transcription regulation</keyword>
<dbReference type="PANTHER" id="PTHR13068:SF236">
    <property type="entry name" value="OS02G0749800 PROTEIN"/>
    <property type="match status" value="1"/>
</dbReference>
<evidence type="ECO:0000313" key="4">
    <source>
        <dbReference type="EMBL" id="KAK1319947.1"/>
    </source>
</evidence>
<dbReference type="Gene3D" id="1.25.70.10">
    <property type="entry name" value="Transcription termination factor 3, mitochondrial"/>
    <property type="match status" value="1"/>
</dbReference>
<dbReference type="GO" id="GO:0006353">
    <property type="term" value="P:DNA-templated transcription termination"/>
    <property type="evidence" value="ECO:0007669"/>
    <property type="project" value="UniProtKB-KW"/>
</dbReference>
<comment type="caution">
    <text evidence="4">The sequence shown here is derived from an EMBL/GenBank/DDBJ whole genome shotgun (WGS) entry which is preliminary data.</text>
</comment>
<dbReference type="FunFam" id="1.25.70.10:FF:000001">
    <property type="entry name" value="Mitochondrial transcription termination factor-like"/>
    <property type="match status" value="1"/>
</dbReference>
<evidence type="ECO:0000256" key="2">
    <source>
        <dbReference type="ARBA" id="ARBA00022472"/>
    </source>
</evidence>
<dbReference type="PANTHER" id="PTHR13068">
    <property type="entry name" value="CGI-12 PROTEIN-RELATED"/>
    <property type="match status" value="1"/>
</dbReference>
<dbReference type="GO" id="GO:0003676">
    <property type="term" value="F:nucleic acid binding"/>
    <property type="evidence" value="ECO:0007669"/>
    <property type="project" value="InterPro"/>
</dbReference>
<proteinExistence type="inferred from homology"/>
<sequence>MMLRLLYKKFFPVSPFGDFPSSSRFFHENASLKSITHSSESSSLTVSYLTSSCGLSPKAALRTSKWFTLKTTKNADLVLDFLRNQGFEQTLIAKALTVQPGLLELHPERNLRPKMDFLIKYGFSDSQLSRILSRDPSIFTCSLDKTIAPAFEFLKGLVGTRENVISVIDHSAHPLRQCYKKRLMPNISILREHGVPVSRVSRLIIKYPRSLCMASPTRFREAVVAVHGMGIRPCLTIFVEAVRAMVSISKSIWDGKVEVYKSLGWSEDEIVSAFSRFPMCMMYSEKKIRSGMEYYIKVLGWDPSYVSSHPVLLCYSLEKRVIPRCSVLQVLLAKDLIKEDLKWTTALYINEEQFLERFVTKYMEEAPELMRVYHGMTGSKGIAAI</sequence>
<dbReference type="Pfam" id="PF02536">
    <property type="entry name" value="mTERF"/>
    <property type="match status" value="1"/>
</dbReference>
<evidence type="ECO:0000256" key="3">
    <source>
        <dbReference type="ARBA" id="ARBA00022946"/>
    </source>
</evidence>
<dbReference type="InterPro" id="IPR038538">
    <property type="entry name" value="MTERF_sf"/>
</dbReference>
<evidence type="ECO:0000313" key="5">
    <source>
        <dbReference type="Proteomes" id="UP001180020"/>
    </source>
</evidence>
<keyword evidence="3" id="KW-0809">Transit peptide</keyword>
<keyword evidence="5" id="KW-1185">Reference proteome</keyword>
<dbReference type="AlphaFoldDB" id="A0AAV9F324"/>
<accession>A0AAV9F324</accession>
<organism evidence="4 5">
    <name type="scientific">Acorus calamus</name>
    <name type="common">Sweet flag</name>
    <dbReference type="NCBI Taxonomy" id="4465"/>
    <lineage>
        <taxon>Eukaryota</taxon>
        <taxon>Viridiplantae</taxon>
        <taxon>Streptophyta</taxon>
        <taxon>Embryophyta</taxon>
        <taxon>Tracheophyta</taxon>
        <taxon>Spermatophyta</taxon>
        <taxon>Magnoliopsida</taxon>
        <taxon>Liliopsida</taxon>
        <taxon>Acoraceae</taxon>
        <taxon>Acorus</taxon>
    </lineage>
</organism>
<dbReference type="EMBL" id="JAUJYO010000004">
    <property type="protein sequence ID" value="KAK1319947.1"/>
    <property type="molecule type" value="Genomic_DNA"/>
</dbReference>
<keyword evidence="2" id="KW-0804">Transcription</keyword>
<protein>
    <submittedName>
        <fullName evidence="4">Uncharacterized protein</fullName>
    </submittedName>
</protein>
<dbReference type="InterPro" id="IPR003690">
    <property type="entry name" value="MTERF"/>
</dbReference>
<comment type="similarity">
    <text evidence="1">Belongs to the mTERF family.</text>
</comment>
<keyword evidence="2" id="KW-0806">Transcription termination</keyword>
<dbReference type="SMART" id="SM00733">
    <property type="entry name" value="Mterf"/>
    <property type="match status" value="7"/>
</dbReference>
<name>A0AAV9F324_ACOCL</name>
<dbReference type="Proteomes" id="UP001180020">
    <property type="component" value="Unassembled WGS sequence"/>
</dbReference>
<evidence type="ECO:0000256" key="1">
    <source>
        <dbReference type="ARBA" id="ARBA00007692"/>
    </source>
</evidence>